<gene>
    <name evidence="2" type="ORF">ACFQL9_04360</name>
</gene>
<proteinExistence type="predicted"/>
<feature type="region of interest" description="Disordered" evidence="1">
    <location>
        <begin position="101"/>
        <end position="134"/>
    </location>
</feature>
<dbReference type="EMBL" id="JBHTAH010000003">
    <property type="protein sequence ID" value="MFC7068867.1"/>
    <property type="molecule type" value="Genomic_DNA"/>
</dbReference>
<organism evidence="2 3">
    <name type="scientific">Halobaculum lipolyticum</name>
    <dbReference type="NCBI Taxonomy" id="3032001"/>
    <lineage>
        <taxon>Archaea</taxon>
        <taxon>Methanobacteriati</taxon>
        <taxon>Methanobacteriota</taxon>
        <taxon>Stenosarchaea group</taxon>
        <taxon>Halobacteria</taxon>
        <taxon>Halobacteriales</taxon>
        <taxon>Haloferacaceae</taxon>
        <taxon>Halobaculum</taxon>
    </lineage>
</organism>
<feature type="compositionally biased region" description="Low complexity" evidence="1">
    <location>
        <begin position="105"/>
        <end position="120"/>
    </location>
</feature>
<accession>A0ABD5W6D7</accession>
<reference evidence="2 3" key="1">
    <citation type="journal article" date="2019" name="Int. J. Syst. Evol. Microbiol.">
        <title>The Global Catalogue of Microorganisms (GCM) 10K type strain sequencing project: providing services to taxonomists for standard genome sequencing and annotation.</title>
        <authorList>
            <consortium name="The Broad Institute Genomics Platform"/>
            <consortium name="The Broad Institute Genome Sequencing Center for Infectious Disease"/>
            <person name="Wu L."/>
            <person name="Ma J."/>
        </authorList>
    </citation>
    <scope>NUCLEOTIDE SEQUENCE [LARGE SCALE GENOMIC DNA]</scope>
    <source>
        <strain evidence="2 3">DT31</strain>
    </source>
</reference>
<dbReference type="InterPro" id="IPR055927">
    <property type="entry name" value="DUF7504"/>
</dbReference>
<dbReference type="RefSeq" id="WP_284031024.1">
    <property type="nucleotide sequence ID" value="NZ_CP126154.1"/>
</dbReference>
<name>A0ABD5W6D7_9EURY</name>
<sequence length="259" mass="26967">MTGTPETLGSRGPSVRGPESTLSAALADLEDGCCVLVTGDAPDDAYRVAASRYFGDPERRRRRLLAITQADADPAGWFPEGVDPATDDDAALVGLDGTIRDSTTVAGGPAGDAVAPDSGGSPDGPDPGDGEPDADVAAIRTAVFDALDALGTDDSDRLGLRVGVYRADTLSAAVGTEPARELLREIAAETGDRGGMAHIHLPRPATGDPRDDPVVDEAAEALGDVLDVIVELRSRETAPVPEERWHILGWGTTEWNPLR</sequence>
<dbReference type="Proteomes" id="UP001596461">
    <property type="component" value="Unassembled WGS sequence"/>
</dbReference>
<dbReference type="GeneID" id="81125887"/>
<evidence type="ECO:0000256" key="1">
    <source>
        <dbReference type="SAM" id="MobiDB-lite"/>
    </source>
</evidence>
<evidence type="ECO:0000313" key="2">
    <source>
        <dbReference type="EMBL" id="MFC7068867.1"/>
    </source>
</evidence>
<evidence type="ECO:0000313" key="3">
    <source>
        <dbReference type="Proteomes" id="UP001596461"/>
    </source>
</evidence>
<dbReference type="AlphaFoldDB" id="A0ABD5W6D7"/>
<keyword evidence="3" id="KW-1185">Reference proteome</keyword>
<protein>
    <submittedName>
        <fullName evidence="2">Uncharacterized protein</fullName>
    </submittedName>
</protein>
<comment type="caution">
    <text evidence="2">The sequence shown here is derived from an EMBL/GenBank/DDBJ whole genome shotgun (WGS) entry which is preliminary data.</text>
</comment>
<dbReference type="Pfam" id="PF24336">
    <property type="entry name" value="DUF7504"/>
    <property type="match status" value="1"/>
</dbReference>